<dbReference type="AlphaFoldDB" id="A0A6J6DZN4"/>
<evidence type="ECO:0000313" key="2">
    <source>
        <dbReference type="EMBL" id="CAB4568445.1"/>
    </source>
</evidence>
<name>A0A6J6DZN4_9ZZZZ</name>
<evidence type="ECO:0000256" key="1">
    <source>
        <dbReference type="SAM" id="Phobius"/>
    </source>
</evidence>
<gene>
    <name evidence="2" type="ORF">UFOPK1726_00134</name>
</gene>
<feature type="transmembrane region" description="Helical" evidence="1">
    <location>
        <begin position="61"/>
        <end position="80"/>
    </location>
</feature>
<reference evidence="2" key="1">
    <citation type="submission" date="2020-05" db="EMBL/GenBank/DDBJ databases">
        <authorList>
            <person name="Chiriac C."/>
            <person name="Salcher M."/>
            <person name="Ghai R."/>
            <person name="Kavagutti S V."/>
        </authorList>
    </citation>
    <scope>NUCLEOTIDE SEQUENCE</scope>
</reference>
<proteinExistence type="predicted"/>
<dbReference type="EMBL" id="CAEZTT010000006">
    <property type="protein sequence ID" value="CAB4568445.1"/>
    <property type="molecule type" value="Genomic_DNA"/>
</dbReference>
<keyword evidence="1" id="KW-0812">Transmembrane</keyword>
<keyword evidence="1" id="KW-0472">Membrane</keyword>
<sequence length="119" mass="13943">MMGPTRPSLLRLILHEVLSSLPGRRKFTQLEPPEDPFDLLNQSIYTGALNTKIMLKLRDRVLGLFLWIAWFGLGVYFWWFTEVPLFDYLIGTLVWGLIFIFTVLGIPITRAIFRFRNQP</sequence>
<keyword evidence="1" id="KW-1133">Transmembrane helix</keyword>
<organism evidence="2">
    <name type="scientific">freshwater metagenome</name>
    <dbReference type="NCBI Taxonomy" id="449393"/>
    <lineage>
        <taxon>unclassified sequences</taxon>
        <taxon>metagenomes</taxon>
        <taxon>ecological metagenomes</taxon>
    </lineage>
</organism>
<feature type="transmembrane region" description="Helical" evidence="1">
    <location>
        <begin position="92"/>
        <end position="113"/>
    </location>
</feature>
<protein>
    <submittedName>
        <fullName evidence="2">Unannotated protein</fullName>
    </submittedName>
</protein>
<accession>A0A6J6DZN4</accession>